<dbReference type="RefSeq" id="WP_086941449.1">
    <property type="nucleotide sequence ID" value="NZ_FONM01000002.1"/>
</dbReference>
<dbReference type="OrthoDB" id="1691100at2"/>
<gene>
    <name evidence="1" type="ORF">TPAS_216</name>
</gene>
<name>A0A1W1IC03_9LACT</name>
<sequence length="73" mass="8633">MSTISLRMDEEEEKLIKEYAKAKNITISALFRNAVLEKIEDEIDLDLYHVAMKQHIENPQVLSFDEMMKELDF</sequence>
<dbReference type="Proteomes" id="UP000195985">
    <property type="component" value="Unassembled WGS sequence"/>
</dbReference>
<evidence type="ECO:0000313" key="1">
    <source>
        <dbReference type="EMBL" id="SLM50544.1"/>
    </source>
</evidence>
<reference evidence="2" key="1">
    <citation type="submission" date="2016-04" db="EMBL/GenBank/DDBJ databases">
        <authorList>
            <person name="Strepis N."/>
        </authorList>
    </citation>
    <scope>NUCLEOTIDE SEQUENCE [LARGE SCALE GENOMIC DNA]</scope>
</reference>
<organism evidence="1 2">
    <name type="scientific">Trichococcus pasteurii</name>
    <dbReference type="NCBI Taxonomy" id="43064"/>
    <lineage>
        <taxon>Bacteria</taxon>
        <taxon>Bacillati</taxon>
        <taxon>Bacillota</taxon>
        <taxon>Bacilli</taxon>
        <taxon>Lactobacillales</taxon>
        <taxon>Carnobacteriaceae</taxon>
        <taxon>Trichococcus</taxon>
    </lineage>
</organism>
<dbReference type="NCBIfam" id="NF046040">
    <property type="entry name" value="RelB_antitoxin"/>
    <property type="match status" value="1"/>
</dbReference>
<dbReference type="InterPro" id="IPR046257">
    <property type="entry name" value="DUF6290"/>
</dbReference>
<dbReference type="Pfam" id="PF19807">
    <property type="entry name" value="DUF6290"/>
    <property type="match status" value="1"/>
</dbReference>
<protein>
    <submittedName>
        <fullName evidence="1">Ribbon-helix-helix protein copg</fullName>
    </submittedName>
</protein>
<dbReference type="AlphaFoldDB" id="A0A1W1IC03"/>
<keyword evidence="2" id="KW-1185">Reference proteome</keyword>
<dbReference type="STRING" id="43064.SAMN04488086_102224"/>
<accession>A0A1W1IC03</accession>
<dbReference type="EMBL" id="FWEY01000001">
    <property type="protein sequence ID" value="SLM50544.1"/>
    <property type="molecule type" value="Genomic_DNA"/>
</dbReference>
<evidence type="ECO:0000313" key="2">
    <source>
        <dbReference type="Proteomes" id="UP000195985"/>
    </source>
</evidence>
<proteinExistence type="predicted"/>